<dbReference type="SUPFAM" id="SSF46689">
    <property type="entry name" value="Homeodomain-like"/>
    <property type="match status" value="1"/>
</dbReference>
<feature type="domain" description="HTH tetR-type" evidence="3">
    <location>
        <begin position="16"/>
        <end position="76"/>
    </location>
</feature>
<evidence type="ECO:0000313" key="4">
    <source>
        <dbReference type="EMBL" id="ULN54050.1"/>
    </source>
</evidence>
<organism evidence="4 5">
    <name type="scientific">Mycolicibacillus parakoreensis</name>
    <dbReference type="NCBI Taxonomy" id="1069221"/>
    <lineage>
        <taxon>Bacteria</taxon>
        <taxon>Bacillati</taxon>
        <taxon>Actinomycetota</taxon>
        <taxon>Actinomycetes</taxon>
        <taxon>Mycobacteriales</taxon>
        <taxon>Mycobacteriaceae</taxon>
        <taxon>Mycolicibacillus</taxon>
    </lineage>
</organism>
<dbReference type="SUPFAM" id="SSF48498">
    <property type="entry name" value="Tetracyclin repressor-like, C-terminal domain"/>
    <property type="match status" value="1"/>
</dbReference>
<dbReference type="InterPro" id="IPR001647">
    <property type="entry name" value="HTH_TetR"/>
</dbReference>
<dbReference type="PANTHER" id="PTHR30055">
    <property type="entry name" value="HTH-TYPE TRANSCRIPTIONAL REGULATOR RUTR"/>
    <property type="match status" value="1"/>
</dbReference>
<keyword evidence="1 2" id="KW-0238">DNA-binding</keyword>
<dbReference type="PANTHER" id="PTHR30055:SF184">
    <property type="entry name" value="HTH-TYPE TRANSCRIPTIONAL REGULATOR ETHR"/>
    <property type="match status" value="1"/>
</dbReference>
<evidence type="ECO:0000256" key="1">
    <source>
        <dbReference type="ARBA" id="ARBA00023125"/>
    </source>
</evidence>
<evidence type="ECO:0000259" key="3">
    <source>
        <dbReference type="PROSITE" id="PS50977"/>
    </source>
</evidence>
<dbReference type="InterPro" id="IPR049397">
    <property type="entry name" value="EthR_C"/>
</dbReference>
<dbReference type="InterPro" id="IPR036271">
    <property type="entry name" value="Tet_transcr_reg_TetR-rel_C_sf"/>
</dbReference>
<dbReference type="EMBL" id="CP092365">
    <property type="protein sequence ID" value="ULN54050.1"/>
    <property type="molecule type" value="Genomic_DNA"/>
</dbReference>
<dbReference type="PRINTS" id="PR00455">
    <property type="entry name" value="HTHTETR"/>
</dbReference>
<dbReference type="Pfam" id="PF21313">
    <property type="entry name" value="EthR_C"/>
    <property type="match status" value="1"/>
</dbReference>
<sequence length="215" mass="23963">MRSALDRRPPQRSRSDDRRDALLDALESCLREATFDKVSLADIAASAGVSRPSFYFYFENKAAALAALMDRMTNDAFVLSTEFVDSTDVPEVRIETMLAALFDTVDRHRYMFAAMVQARGHSEAVRQVWDQINAQLVGRISDMIRTERDRGAAPRGIDPTVLASVLLEFNDRLLERLALGGPLSREQMMIGAKTVWLGAIYGRTAAHPDEGRGVQ</sequence>
<dbReference type="Gene3D" id="1.10.10.60">
    <property type="entry name" value="Homeodomain-like"/>
    <property type="match status" value="1"/>
</dbReference>
<dbReference type="Proteomes" id="UP001055200">
    <property type="component" value="Chromosome"/>
</dbReference>
<evidence type="ECO:0000256" key="2">
    <source>
        <dbReference type="PROSITE-ProRule" id="PRU00335"/>
    </source>
</evidence>
<evidence type="ECO:0000313" key="5">
    <source>
        <dbReference type="Proteomes" id="UP001055200"/>
    </source>
</evidence>
<proteinExistence type="predicted"/>
<feature type="DNA-binding region" description="H-T-H motif" evidence="2">
    <location>
        <begin position="39"/>
        <end position="58"/>
    </location>
</feature>
<dbReference type="InterPro" id="IPR009057">
    <property type="entry name" value="Homeodomain-like_sf"/>
</dbReference>
<dbReference type="InterPro" id="IPR050109">
    <property type="entry name" value="HTH-type_TetR-like_transc_reg"/>
</dbReference>
<name>A0ABY3U4I9_9MYCO</name>
<dbReference type="RefSeq" id="WP_240172291.1">
    <property type="nucleotide sequence ID" value="NZ_CP092365.1"/>
</dbReference>
<gene>
    <name evidence="4" type="ORF">MIU77_07165</name>
</gene>
<reference evidence="4" key="1">
    <citation type="submission" date="2022-08" db="EMBL/GenBank/DDBJ databases">
        <title>Complete genome sequence of 14 non-tuberculosis mycobacteria type-strains.</title>
        <authorList>
            <person name="Igarashi Y."/>
            <person name="Osugi A."/>
            <person name="Mitarai S."/>
        </authorList>
    </citation>
    <scope>NUCLEOTIDE SEQUENCE</scope>
    <source>
        <strain evidence="4">DSM 45575</strain>
    </source>
</reference>
<protein>
    <submittedName>
        <fullName evidence="4">TetR/AcrR family transcriptional regulator</fullName>
    </submittedName>
</protein>
<dbReference type="Gene3D" id="1.10.357.10">
    <property type="entry name" value="Tetracycline Repressor, domain 2"/>
    <property type="match status" value="1"/>
</dbReference>
<dbReference type="Pfam" id="PF00440">
    <property type="entry name" value="TetR_N"/>
    <property type="match status" value="1"/>
</dbReference>
<dbReference type="PROSITE" id="PS50977">
    <property type="entry name" value="HTH_TETR_2"/>
    <property type="match status" value="1"/>
</dbReference>
<keyword evidence="5" id="KW-1185">Reference proteome</keyword>
<accession>A0ABY3U4I9</accession>